<evidence type="ECO:0000256" key="3">
    <source>
        <dbReference type="ARBA" id="ARBA00022723"/>
    </source>
</evidence>
<evidence type="ECO:0000256" key="2">
    <source>
        <dbReference type="ARBA" id="ARBA00010331"/>
    </source>
</evidence>
<reference evidence="8" key="1">
    <citation type="journal article" date="2008" name="Nature">
        <title>The amphioxus genome and the evolution of the chordate karyotype.</title>
        <authorList>
            <consortium name="US DOE Joint Genome Institute (JGI-PGF)"/>
            <person name="Putnam N.H."/>
            <person name="Butts T."/>
            <person name="Ferrier D.E.K."/>
            <person name="Furlong R.F."/>
            <person name="Hellsten U."/>
            <person name="Kawashima T."/>
            <person name="Robinson-Rechavi M."/>
            <person name="Shoguchi E."/>
            <person name="Terry A."/>
            <person name="Yu J.-K."/>
            <person name="Benito-Gutierrez E.L."/>
            <person name="Dubchak I."/>
            <person name="Garcia-Fernandez J."/>
            <person name="Gibson-Brown J.J."/>
            <person name="Grigoriev I.V."/>
            <person name="Horton A.C."/>
            <person name="de Jong P.J."/>
            <person name="Jurka J."/>
            <person name="Kapitonov V.V."/>
            <person name="Kohara Y."/>
            <person name="Kuroki Y."/>
            <person name="Lindquist E."/>
            <person name="Lucas S."/>
            <person name="Osoegawa K."/>
            <person name="Pennacchio L.A."/>
            <person name="Salamov A.A."/>
            <person name="Satou Y."/>
            <person name="Sauka-Spengler T."/>
            <person name="Schmutz J."/>
            <person name="Shin-I T."/>
            <person name="Toyoda A."/>
            <person name="Bronner-Fraser M."/>
            <person name="Fujiyama A."/>
            <person name="Holland L.Z."/>
            <person name="Holland P.W.H."/>
            <person name="Satoh N."/>
            <person name="Rokhsar D.S."/>
        </authorList>
    </citation>
    <scope>NUCLEOTIDE SEQUENCE [LARGE SCALE GENOMIC DNA]</scope>
    <source>
        <strain evidence="8">S238N-H82</strain>
        <tissue evidence="8">Testes</tissue>
    </source>
</reference>
<dbReference type="SMART" id="SM01131">
    <property type="entry name" value="DHHA2"/>
    <property type="match status" value="1"/>
</dbReference>
<feature type="non-terminal residue" evidence="8">
    <location>
        <position position="1"/>
    </location>
</feature>
<dbReference type="GO" id="GO:0016462">
    <property type="term" value="F:pyrophosphatase activity"/>
    <property type="evidence" value="ECO:0007669"/>
    <property type="project" value="InterPro"/>
</dbReference>
<evidence type="ECO:0000256" key="1">
    <source>
        <dbReference type="ARBA" id="ARBA00001936"/>
    </source>
</evidence>
<name>C3YDU9_BRAFL</name>
<dbReference type="SUPFAM" id="SSF64182">
    <property type="entry name" value="DHH phosphoesterases"/>
    <property type="match status" value="1"/>
</dbReference>
<comment type="similarity">
    <text evidence="2">Belongs to the PPase class C family. Prune subfamily.</text>
</comment>
<keyword evidence="4" id="KW-0378">Hydrolase</keyword>
<dbReference type="FunFam" id="3.90.1640.10:FF:000004">
    <property type="entry name" value="Prune exopolyphosphatase 1"/>
    <property type="match status" value="1"/>
</dbReference>
<feature type="domain" description="DHHA2" evidence="7">
    <location>
        <begin position="205"/>
        <end position="349"/>
    </location>
</feature>
<comment type="cofactor">
    <cofactor evidence="1">
        <name>Mn(2+)</name>
        <dbReference type="ChEBI" id="CHEBI:29035"/>
    </cofactor>
</comment>
<dbReference type="Gene3D" id="3.10.310.20">
    <property type="entry name" value="DHHA2 domain"/>
    <property type="match status" value="1"/>
</dbReference>
<dbReference type="InterPro" id="IPR004097">
    <property type="entry name" value="DHHA2"/>
</dbReference>
<feature type="region of interest" description="Disordered" evidence="6">
    <location>
        <begin position="353"/>
        <end position="383"/>
    </location>
</feature>
<evidence type="ECO:0000313" key="8">
    <source>
        <dbReference type="EMBL" id="EEN61568.1"/>
    </source>
</evidence>
<dbReference type="PANTHER" id="PTHR12112">
    <property type="entry name" value="BNIP - RELATED"/>
    <property type="match status" value="1"/>
</dbReference>
<evidence type="ECO:0000256" key="5">
    <source>
        <dbReference type="ARBA" id="ARBA00023211"/>
    </source>
</evidence>
<protein>
    <recommendedName>
        <fullName evidence="7">DHHA2 domain-containing protein</fullName>
    </recommendedName>
</protein>
<dbReference type="InterPro" id="IPR038763">
    <property type="entry name" value="DHH_sf"/>
</dbReference>
<dbReference type="GO" id="GO:0046872">
    <property type="term" value="F:metal ion binding"/>
    <property type="evidence" value="ECO:0007669"/>
    <property type="project" value="UniProtKB-KW"/>
</dbReference>
<gene>
    <name evidence="8" type="ORF">BRAFLDRAFT_239767</name>
</gene>
<evidence type="ECO:0000256" key="6">
    <source>
        <dbReference type="SAM" id="MobiDB-lite"/>
    </source>
</evidence>
<feature type="non-terminal residue" evidence="8">
    <location>
        <position position="383"/>
    </location>
</feature>
<dbReference type="Pfam" id="PF01368">
    <property type="entry name" value="DHH"/>
    <property type="match status" value="1"/>
</dbReference>
<accession>C3YDU9</accession>
<dbReference type="eggNOG" id="KOG4129">
    <property type="taxonomic scope" value="Eukaryota"/>
</dbReference>
<dbReference type="InterPro" id="IPR001667">
    <property type="entry name" value="DDH_dom"/>
</dbReference>
<dbReference type="Gene3D" id="3.90.1640.10">
    <property type="entry name" value="inorganic pyrophosphatase (n-terminal core)"/>
    <property type="match status" value="1"/>
</dbReference>
<dbReference type="PANTHER" id="PTHR12112:SF39">
    <property type="entry name" value="EG:152A3.5 PROTEIN (FBGN0003116_PN PROTEIN)"/>
    <property type="match status" value="1"/>
</dbReference>
<dbReference type="EMBL" id="GG666504">
    <property type="protein sequence ID" value="EEN61568.1"/>
    <property type="molecule type" value="Genomic_DNA"/>
</dbReference>
<evidence type="ECO:0000256" key="4">
    <source>
        <dbReference type="ARBA" id="ARBA00022801"/>
    </source>
</evidence>
<keyword evidence="3" id="KW-0479">Metal-binding</keyword>
<proteinExistence type="inferred from homology"/>
<dbReference type="STRING" id="7739.C3YDU9"/>
<dbReference type="FunFam" id="3.10.310.20:FF:000002">
    <property type="entry name" value="Prune homolog 2 with BCH domain"/>
    <property type="match status" value="1"/>
</dbReference>
<sequence>EEFSKFHVVLGNEACDLDSTVSALAYAFFLHKVRKNIEHVAHVPVLNIPRADLPLRTEITFFLAQQDIPTDSLTFRDDINLTALHSQDKLSLTLVDHNVIRGPGDQDLESVVVEVIDHHKDERPESNVCEKTVETVGSCTTLVAERILEKDATVMDKQLATLLIGTILVDTVNRSVEAQKVTPKDEDILGRLKDFCPEVDEGELFQSIQEAKFDISELSVPDLLRKDLKSISNNDITIAMASITMDLEELLDKPNVIESMKEFCSRQDAKVLVVMTISTNKTGGMERQLAVYSEDSILRERVAETLDTATNVTLGLSHFETGIPTLRAYHQGNVAASRKKVLPILQDFLQTPFQEPSKPHLAETRGLFSPESSDTGFDKTPDS</sequence>
<dbReference type="GO" id="GO:0005737">
    <property type="term" value="C:cytoplasm"/>
    <property type="evidence" value="ECO:0007669"/>
    <property type="project" value="InterPro"/>
</dbReference>
<evidence type="ECO:0000259" key="7">
    <source>
        <dbReference type="SMART" id="SM01131"/>
    </source>
</evidence>
<dbReference type="AlphaFoldDB" id="C3YDU9"/>
<dbReference type="Pfam" id="PF02833">
    <property type="entry name" value="DHHA2"/>
    <property type="match status" value="1"/>
</dbReference>
<organism>
    <name type="scientific">Branchiostoma floridae</name>
    <name type="common">Florida lancelet</name>
    <name type="synonym">Amphioxus</name>
    <dbReference type="NCBI Taxonomy" id="7739"/>
    <lineage>
        <taxon>Eukaryota</taxon>
        <taxon>Metazoa</taxon>
        <taxon>Chordata</taxon>
        <taxon>Cephalochordata</taxon>
        <taxon>Leptocardii</taxon>
        <taxon>Amphioxiformes</taxon>
        <taxon>Branchiostomatidae</taxon>
        <taxon>Branchiostoma</taxon>
    </lineage>
</organism>
<keyword evidence="5" id="KW-0464">Manganese</keyword>
<dbReference type="InterPro" id="IPR038222">
    <property type="entry name" value="DHHA2_dom_sf"/>
</dbReference>
<dbReference type="InParanoid" id="C3YDU9"/>